<dbReference type="STRING" id="286115.A0A507CXZ4"/>
<comment type="catalytic activity">
    <reaction evidence="16 18">
        <text>L-threonyl-[protein] + ATP = O-phospho-L-threonyl-[protein] + ADP + H(+)</text>
        <dbReference type="Rhea" id="RHEA:46608"/>
        <dbReference type="Rhea" id="RHEA-COMP:11060"/>
        <dbReference type="Rhea" id="RHEA-COMP:11605"/>
        <dbReference type="ChEBI" id="CHEBI:15378"/>
        <dbReference type="ChEBI" id="CHEBI:30013"/>
        <dbReference type="ChEBI" id="CHEBI:30616"/>
        <dbReference type="ChEBI" id="CHEBI:61977"/>
        <dbReference type="ChEBI" id="CHEBI:456216"/>
        <dbReference type="EC" id="2.7.11.1"/>
    </reaction>
</comment>
<proteinExistence type="inferred from homology"/>
<feature type="domain" description="RIO kinase" evidence="23">
    <location>
        <begin position="114"/>
        <end position="382"/>
    </location>
</feature>
<feature type="binding site" evidence="20">
    <location>
        <position position="191"/>
    </location>
    <ligand>
        <name>ATP</name>
        <dbReference type="ChEBI" id="CHEBI:30616"/>
    </ligand>
</feature>
<keyword evidence="8 18" id="KW-0723">Serine/threonine-protein kinase</keyword>
<feature type="compositionally biased region" description="Acidic residues" evidence="22">
    <location>
        <begin position="7"/>
        <end position="29"/>
    </location>
</feature>
<dbReference type="InterPro" id="IPR000687">
    <property type="entry name" value="RIO_kinase"/>
</dbReference>
<evidence type="ECO:0000256" key="5">
    <source>
        <dbReference type="ARBA" id="ARBA00016038"/>
    </source>
</evidence>
<dbReference type="EMBL" id="QEAN01000185">
    <property type="protein sequence ID" value="TPX43921.1"/>
    <property type="molecule type" value="Genomic_DNA"/>
</dbReference>
<keyword evidence="14 18" id="KW-0067">ATP-binding</keyword>
<dbReference type="CDD" id="cd05147">
    <property type="entry name" value="RIO1_euk"/>
    <property type="match status" value="1"/>
</dbReference>
<feature type="compositionally biased region" description="Acidic residues" evidence="22">
    <location>
        <begin position="504"/>
        <end position="517"/>
    </location>
</feature>
<dbReference type="GO" id="GO:0005737">
    <property type="term" value="C:cytoplasm"/>
    <property type="evidence" value="ECO:0007669"/>
    <property type="project" value="UniProtKB-SubCell"/>
</dbReference>
<reference evidence="26 27" key="1">
    <citation type="journal article" date="2019" name="Sci. Rep.">
        <title>Comparative genomics of chytrid fungi reveal insights into the obligate biotrophic and pathogenic lifestyle of Synchytrium endobioticum.</title>
        <authorList>
            <person name="van de Vossenberg B.T.L.H."/>
            <person name="Warris S."/>
            <person name="Nguyen H.D.T."/>
            <person name="van Gent-Pelzer M.P.E."/>
            <person name="Joly D.L."/>
            <person name="van de Geest H.C."/>
            <person name="Bonants P.J.M."/>
            <person name="Smith D.S."/>
            <person name="Levesque C.A."/>
            <person name="van der Lee T.A.J."/>
        </authorList>
    </citation>
    <scope>NUCLEOTIDE SEQUENCE [LARGE SCALE GENOMIC DNA]</scope>
    <source>
        <strain evidence="25 27">LEV6574</strain>
        <strain evidence="24 26">MB42</strain>
    </source>
</reference>
<feature type="region of interest" description="Disordered" evidence="22">
    <location>
        <begin position="481"/>
        <end position="570"/>
    </location>
</feature>
<evidence type="ECO:0000256" key="11">
    <source>
        <dbReference type="ARBA" id="ARBA00022741"/>
    </source>
</evidence>
<keyword evidence="9 18" id="KW-0808">Transferase</keyword>
<evidence type="ECO:0000259" key="23">
    <source>
        <dbReference type="SMART" id="SM00090"/>
    </source>
</evidence>
<dbReference type="FunFam" id="3.30.200.20:FF:000148">
    <property type="entry name" value="Serine/threonine-protein kinase RIO1"/>
    <property type="match status" value="1"/>
</dbReference>
<dbReference type="Proteomes" id="UP000320475">
    <property type="component" value="Unassembled WGS sequence"/>
</dbReference>
<dbReference type="PROSITE" id="PS01245">
    <property type="entry name" value="RIO1"/>
    <property type="match status" value="1"/>
</dbReference>
<dbReference type="EC" id="2.7.11.1" evidence="4 18"/>
<evidence type="ECO:0000256" key="6">
    <source>
        <dbReference type="ARBA" id="ARBA00022490"/>
    </source>
</evidence>
<organism evidence="24 26">
    <name type="scientific">Synchytrium endobioticum</name>
    <dbReference type="NCBI Taxonomy" id="286115"/>
    <lineage>
        <taxon>Eukaryota</taxon>
        <taxon>Fungi</taxon>
        <taxon>Fungi incertae sedis</taxon>
        <taxon>Chytridiomycota</taxon>
        <taxon>Chytridiomycota incertae sedis</taxon>
        <taxon>Chytridiomycetes</taxon>
        <taxon>Synchytriales</taxon>
        <taxon>Synchytriaceae</taxon>
        <taxon>Synchytrium</taxon>
    </lineage>
</organism>
<evidence type="ECO:0000256" key="18">
    <source>
        <dbReference type="PIRNR" id="PIRNR038147"/>
    </source>
</evidence>
<evidence type="ECO:0000313" key="27">
    <source>
        <dbReference type="Proteomes" id="UP000320475"/>
    </source>
</evidence>
<dbReference type="GO" id="GO:0046872">
    <property type="term" value="F:metal ion binding"/>
    <property type="evidence" value="ECO:0007669"/>
    <property type="project" value="UniProtKB-KW"/>
</dbReference>
<accession>A0A507CXZ4</accession>
<comment type="subcellular location">
    <subcellularLocation>
        <location evidence="2">Cytoplasm</location>
    </subcellularLocation>
</comment>
<evidence type="ECO:0000256" key="22">
    <source>
        <dbReference type="SAM" id="MobiDB-lite"/>
    </source>
</evidence>
<feature type="binding site" evidence="21">
    <location>
        <position position="314"/>
    </location>
    <ligand>
        <name>Mg(2+)</name>
        <dbReference type="ChEBI" id="CHEBI:18420"/>
    </ligand>
</feature>
<dbReference type="SMART" id="SM00090">
    <property type="entry name" value="RIO"/>
    <property type="match status" value="1"/>
</dbReference>
<dbReference type="GO" id="GO:0016787">
    <property type="term" value="F:hydrolase activity"/>
    <property type="evidence" value="ECO:0007669"/>
    <property type="project" value="UniProtKB-KW"/>
</dbReference>
<evidence type="ECO:0000256" key="4">
    <source>
        <dbReference type="ARBA" id="ARBA00012513"/>
    </source>
</evidence>
<dbReference type="PANTHER" id="PTHR45723">
    <property type="entry name" value="SERINE/THREONINE-PROTEIN KINASE RIO1"/>
    <property type="match status" value="1"/>
</dbReference>
<dbReference type="InterPro" id="IPR051272">
    <property type="entry name" value="RIO-type_Ser/Thr_kinase"/>
</dbReference>
<keyword evidence="26" id="KW-1185">Reference proteome</keyword>
<evidence type="ECO:0000256" key="2">
    <source>
        <dbReference type="ARBA" id="ARBA00004496"/>
    </source>
</evidence>
<evidence type="ECO:0000256" key="16">
    <source>
        <dbReference type="ARBA" id="ARBA00047899"/>
    </source>
</evidence>
<dbReference type="EMBL" id="QEAM01000136">
    <property type="protein sequence ID" value="TPX45599.1"/>
    <property type="molecule type" value="Genomic_DNA"/>
</dbReference>
<evidence type="ECO:0000256" key="12">
    <source>
        <dbReference type="ARBA" id="ARBA00022777"/>
    </source>
</evidence>
<keyword evidence="10" id="KW-0479">Metal-binding</keyword>
<dbReference type="VEuPathDB" id="FungiDB:SeMB42_g04518"/>
<keyword evidence="11 18" id="KW-0547">Nucleotide-binding</keyword>
<dbReference type="InterPro" id="IPR017407">
    <property type="entry name" value="Ser/Thr_kinase_Rio1"/>
</dbReference>
<sequence length="570" mass="65049">MAHRDALDDDQDYDLDSDSDPDPDNALDYQDEWYEATGDFTKEYNKARSGQITAHNHHPLAHAVRDPQAKELAVKFASHVRVDLPYHVTLSPSAKSSLIKSDIKADGDSFRRVDKSDRATVEQALDPRTRIILFKLLSKNVVSEINGCISTGKEANVYHGITNIDPTDPDHKCEPGHDTTTAPRQLHRAIKVYKTSILTFKDRDRYVAGEYRFRHGYGKGNPRKMVKVWAEKEMRNLKRLYAAGIPCPEPLLLRMHVLVMEFLGDKHGWAAPRLKDAPIDNPNVFFDLYLQLLKIMWRMYHHCHLVHADLSEYNLLYHHKKIYVIDVSQSVEHDHPHALEFLRKDCTNVIDFFGPRLPHQHPSRSHPFQPISIRYLFDFIVSDESRIRDELGIPSNHLDLDALLDTYLDAVHGKSMNDSSDGGVDDAVFQKSYIPRTLDQVRPQDLEADVDRVRKGEGDALIYRAVTGLLTKPLMAAAPRTATQATSSQTPADVQACSSASESEGSEDESDEEEDEDSKNRRLLKKNEDKDSKKERKRLVKEENRQKRLEKVPKAVKKKKVKATSRKGQK</sequence>
<dbReference type="Gene3D" id="1.10.510.10">
    <property type="entry name" value="Transferase(Phosphotransferase) domain 1"/>
    <property type="match status" value="1"/>
</dbReference>
<evidence type="ECO:0000256" key="1">
    <source>
        <dbReference type="ARBA" id="ARBA00001946"/>
    </source>
</evidence>
<evidence type="ECO:0000256" key="10">
    <source>
        <dbReference type="ARBA" id="ARBA00022723"/>
    </source>
</evidence>
<evidence type="ECO:0000256" key="7">
    <source>
        <dbReference type="ARBA" id="ARBA00022517"/>
    </source>
</evidence>
<feature type="compositionally biased region" description="Basic residues" evidence="22">
    <location>
        <begin position="554"/>
        <end position="570"/>
    </location>
</feature>
<evidence type="ECO:0000256" key="19">
    <source>
        <dbReference type="PIRSR" id="PIRSR038147-1"/>
    </source>
</evidence>
<evidence type="ECO:0000256" key="20">
    <source>
        <dbReference type="PIRSR" id="PIRSR038147-2"/>
    </source>
</evidence>
<dbReference type="GO" id="GO:0042254">
    <property type="term" value="P:ribosome biogenesis"/>
    <property type="evidence" value="ECO:0007669"/>
    <property type="project" value="UniProtKB-KW"/>
</dbReference>
<evidence type="ECO:0000256" key="13">
    <source>
        <dbReference type="ARBA" id="ARBA00022801"/>
    </source>
</evidence>
<protein>
    <recommendedName>
        <fullName evidence="5 18">Serine/threonine-protein kinase RIO1</fullName>
        <ecNumber evidence="4 18">2.7.11.1</ecNumber>
    </recommendedName>
</protein>
<feature type="region of interest" description="Disordered" evidence="22">
    <location>
        <begin position="1"/>
        <end position="29"/>
    </location>
</feature>
<evidence type="ECO:0000256" key="9">
    <source>
        <dbReference type="ARBA" id="ARBA00022679"/>
    </source>
</evidence>
<evidence type="ECO:0000256" key="15">
    <source>
        <dbReference type="ARBA" id="ARBA00022842"/>
    </source>
</evidence>
<evidence type="ECO:0000256" key="17">
    <source>
        <dbReference type="ARBA" id="ARBA00048679"/>
    </source>
</evidence>
<dbReference type="Pfam" id="PF01163">
    <property type="entry name" value="RIO1"/>
    <property type="match status" value="1"/>
</dbReference>
<feature type="active site" description="Proton acceptor" evidence="19">
    <location>
        <position position="309"/>
    </location>
</feature>
<evidence type="ECO:0000313" key="25">
    <source>
        <dbReference type="EMBL" id="TPX45599.1"/>
    </source>
</evidence>
<name>A0A507CXZ4_9FUNG</name>
<dbReference type="PIRSF" id="PIRSF038147">
    <property type="entry name" value="Ser/Thr_PK_RIO1"/>
    <property type="match status" value="1"/>
</dbReference>
<evidence type="ECO:0000256" key="3">
    <source>
        <dbReference type="ARBA" id="ARBA00009196"/>
    </source>
</evidence>
<feature type="compositionally biased region" description="Basic and acidic residues" evidence="22">
    <location>
        <begin position="525"/>
        <end position="553"/>
    </location>
</feature>
<evidence type="ECO:0000256" key="14">
    <source>
        <dbReference type="ARBA" id="ARBA00022840"/>
    </source>
</evidence>
<keyword evidence="12 18" id="KW-0418">Kinase</keyword>
<evidence type="ECO:0000256" key="21">
    <source>
        <dbReference type="PIRSR" id="PIRSR038147-3"/>
    </source>
</evidence>
<comment type="cofactor">
    <cofactor evidence="1 21">
        <name>Mg(2+)</name>
        <dbReference type="ChEBI" id="CHEBI:18420"/>
    </cofactor>
</comment>
<dbReference type="Gene3D" id="3.30.200.20">
    <property type="entry name" value="Phosphorylase Kinase, domain 1"/>
    <property type="match status" value="1"/>
</dbReference>
<evidence type="ECO:0000313" key="24">
    <source>
        <dbReference type="EMBL" id="TPX43921.1"/>
    </source>
</evidence>
<dbReference type="InterPro" id="IPR011009">
    <property type="entry name" value="Kinase-like_dom_sf"/>
</dbReference>
<dbReference type="Proteomes" id="UP000317494">
    <property type="component" value="Unassembled WGS sequence"/>
</dbReference>
<dbReference type="AlphaFoldDB" id="A0A507CXZ4"/>
<feature type="active site" description="4-aspartylphosphate intermediate" evidence="19">
    <location>
        <position position="326"/>
    </location>
</feature>
<feature type="binding site" evidence="20">
    <location>
        <position position="263"/>
    </location>
    <ligand>
        <name>ATP</name>
        <dbReference type="ChEBI" id="CHEBI:30616"/>
    </ligand>
</feature>
<dbReference type="GO" id="GO:0004674">
    <property type="term" value="F:protein serine/threonine kinase activity"/>
    <property type="evidence" value="ECO:0007669"/>
    <property type="project" value="UniProtKB-KW"/>
</dbReference>
<keyword evidence="15" id="KW-0460">Magnesium</keyword>
<keyword evidence="6" id="KW-0963">Cytoplasm</keyword>
<keyword evidence="13" id="KW-0378">Hydrolase</keyword>
<dbReference type="InterPro" id="IPR018935">
    <property type="entry name" value="RIO_kinase_CS"/>
</dbReference>
<evidence type="ECO:0000256" key="8">
    <source>
        <dbReference type="ARBA" id="ARBA00022527"/>
    </source>
</evidence>
<keyword evidence="7" id="KW-0690">Ribosome biogenesis</keyword>
<dbReference type="SUPFAM" id="SSF56112">
    <property type="entry name" value="Protein kinase-like (PK-like)"/>
    <property type="match status" value="1"/>
</dbReference>
<dbReference type="GO" id="GO:0005524">
    <property type="term" value="F:ATP binding"/>
    <property type="evidence" value="ECO:0007669"/>
    <property type="project" value="UniProtKB-KW"/>
</dbReference>
<dbReference type="OrthoDB" id="205248at2759"/>
<dbReference type="InterPro" id="IPR018934">
    <property type="entry name" value="RIO_dom"/>
</dbReference>
<comment type="catalytic activity">
    <reaction evidence="17 18">
        <text>L-seryl-[protein] + ATP = O-phospho-L-seryl-[protein] + ADP + H(+)</text>
        <dbReference type="Rhea" id="RHEA:17989"/>
        <dbReference type="Rhea" id="RHEA-COMP:9863"/>
        <dbReference type="Rhea" id="RHEA-COMP:11604"/>
        <dbReference type="ChEBI" id="CHEBI:15378"/>
        <dbReference type="ChEBI" id="CHEBI:29999"/>
        <dbReference type="ChEBI" id="CHEBI:30616"/>
        <dbReference type="ChEBI" id="CHEBI:83421"/>
        <dbReference type="ChEBI" id="CHEBI:456216"/>
        <dbReference type="EC" id="2.7.11.1"/>
    </reaction>
</comment>
<feature type="compositionally biased region" description="Low complexity" evidence="22">
    <location>
        <begin position="481"/>
        <end position="503"/>
    </location>
</feature>
<feature type="binding site" evidence="21">
    <location>
        <position position="326"/>
    </location>
    <ligand>
        <name>Mg(2+)</name>
        <dbReference type="ChEBI" id="CHEBI:18420"/>
    </ligand>
</feature>
<comment type="similarity">
    <text evidence="3 18">Belongs to the protein kinase superfamily. RIO-type Ser/Thr kinase family.</text>
</comment>
<evidence type="ECO:0000313" key="26">
    <source>
        <dbReference type="Proteomes" id="UP000317494"/>
    </source>
</evidence>
<gene>
    <name evidence="25" type="ORF">SeLEV6574_g03774</name>
    <name evidence="24" type="ORF">SeMB42_g04518</name>
</gene>
<comment type="caution">
    <text evidence="24">The sequence shown here is derived from an EMBL/GenBank/DDBJ whole genome shotgun (WGS) entry which is preliminary data.</text>
</comment>